<accession>A0A075WUC3</accession>
<dbReference type="CDD" id="cd01335">
    <property type="entry name" value="Radical_SAM"/>
    <property type="match status" value="1"/>
</dbReference>
<keyword evidence="8" id="KW-0408">Iron</keyword>
<dbReference type="InterPro" id="IPR012840">
    <property type="entry name" value="NrdG2"/>
</dbReference>
<feature type="domain" description="Radical SAM core" evidence="10">
    <location>
        <begin position="12"/>
        <end position="223"/>
    </location>
</feature>
<dbReference type="SUPFAM" id="SSF102114">
    <property type="entry name" value="Radical SAM enzymes"/>
    <property type="match status" value="1"/>
</dbReference>
<dbReference type="GO" id="GO:0016491">
    <property type="term" value="F:oxidoreductase activity"/>
    <property type="evidence" value="ECO:0007669"/>
    <property type="project" value="UniProtKB-KW"/>
</dbReference>
<dbReference type="KEGG" id="tcm:HL41_07240"/>
<dbReference type="InterPro" id="IPR007197">
    <property type="entry name" value="rSAM"/>
</dbReference>
<evidence type="ECO:0000313" key="12">
    <source>
        <dbReference type="Proteomes" id="UP000028481"/>
    </source>
</evidence>
<dbReference type="GO" id="GO:0051539">
    <property type="term" value="F:4 iron, 4 sulfur cluster binding"/>
    <property type="evidence" value="ECO:0007669"/>
    <property type="project" value="UniProtKB-KW"/>
</dbReference>
<keyword evidence="5" id="KW-0949">S-adenosyl-L-methionine</keyword>
<dbReference type="EMBL" id="CP008796">
    <property type="protein sequence ID" value="AIH04496.1"/>
    <property type="molecule type" value="Genomic_DNA"/>
</dbReference>
<dbReference type="Proteomes" id="UP000028481">
    <property type="component" value="Chromosome"/>
</dbReference>
<evidence type="ECO:0000256" key="8">
    <source>
        <dbReference type="ARBA" id="ARBA00023004"/>
    </source>
</evidence>
<dbReference type="PROSITE" id="PS51918">
    <property type="entry name" value="RADICAL_SAM"/>
    <property type="match status" value="1"/>
</dbReference>
<dbReference type="PANTHER" id="PTHR30352">
    <property type="entry name" value="PYRUVATE FORMATE-LYASE-ACTIVATING ENZYME"/>
    <property type="match status" value="1"/>
</dbReference>
<evidence type="ECO:0000256" key="6">
    <source>
        <dbReference type="ARBA" id="ARBA00022723"/>
    </source>
</evidence>
<dbReference type="GO" id="GO:0046872">
    <property type="term" value="F:metal ion binding"/>
    <property type="evidence" value="ECO:0007669"/>
    <property type="project" value="UniProtKB-KW"/>
</dbReference>
<evidence type="ECO:0000256" key="4">
    <source>
        <dbReference type="ARBA" id="ARBA00022485"/>
    </source>
</evidence>
<evidence type="ECO:0000256" key="7">
    <source>
        <dbReference type="ARBA" id="ARBA00023002"/>
    </source>
</evidence>
<sequence length="230" mass="26531">MIKGFIGTSLVDYPGKISSVIFTYGCNYRCPFCYNVDLVLPERYKKLKNLSEDWVIEELKRRKGFIKGVVITGGEPTLWGKRLVSFIEEVRSQTGLPVKLDTNGSSPELVEELVISGLVDFFAIDFKTSPDRYAELGGDFALVEQTFRVLKNIADRVEIRVTMYPPLLTEKDLEKMVPYLAWFKRIALQKFVQENTLKKDLVGEVNPEFYHRVDAYLKERLPEVSIVKRY</sequence>
<dbReference type="eggNOG" id="COG1180">
    <property type="taxonomic scope" value="Bacteria"/>
</dbReference>
<dbReference type="InterPro" id="IPR006638">
    <property type="entry name" value="Elp3/MiaA/NifB-like_rSAM"/>
</dbReference>
<dbReference type="Pfam" id="PF04055">
    <property type="entry name" value="Radical_SAM"/>
    <property type="match status" value="1"/>
</dbReference>
<dbReference type="SFLD" id="SFLDS00029">
    <property type="entry name" value="Radical_SAM"/>
    <property type="match status" value="1"/>
</dbReference>
<name>A0A075WUC3_9BACT</name>
<dbReference type="AlphaFoldDB" id="A0A075WUC3"/>
<comment type="similarity">
    <text evidence="2">Belongs to the organic radical-activating enzymes family.</text>
</comment>
<dbReference type="PANTHER" id="PTHR30352:SF13">
    <property type="entry name" value="GLYCYL-RADICAL ENZYME ACTIVATING ENZYME YJJW-RELATED"/>
    <property type="match status" value="1"/>
</dbReference>
<evidence type="ECO:0000256" key="9">
    <source>
        <dbReference type="ARBA" id="ARBA00023014"/>
    </source>
</evidence>
<dbReference type="PROSITE" id="PS01087">
    <property type="entry name" value="RADICAL_ACTIVATING"/>
    <property type="match status" value="1"/>
</dbReference>
<dbReference type="SFLD" id="SFLDG01094">
    <property type="entry name" value="Uncharacterised_Radical_SAM_Su"/>
    <property type="match status" value="1"/>
</dbReference>
<comment type="cofactor">
    <cofactor evidence="1">
        <name>[4Fe-4S] cluster</name>
        <dbReference type="ChEBI" id="CHEBI:49883"/>
    </cofactor>
</comment>
<dbReference type="OrthoDB" id="9782387at2"/>
<dbReference type="InterPro" id="IPR001989">
    <property type="entry name" value="Radical_activat_CS"/>
</dbReference>
<keyword evidence="4" id="KW-0004">4Fe-4S</keyword>
<dbReference type="NCBIfam" id="TIGR02495">
    <property type="entry name" value="NrdG2"/>
    <property type="match status" value="1"/>
</dbReference>
<dbReference type="InterPro" id="IPR058240">
    <property type="entry name" value="rSAM_sf"/>
</dbReference>
<keyword evidence="6" id="KW-0479">Metal-binding</keyword>
<proteinExistence type="inferred from homology"/>
<evidence type="ECO:0000259" key="10">
    <source>
        <dbReference type="PROSITE" id="PS51918"/>
    </source>
</evidence>
<dbReference type="InterPro" id="IPR013785">
    <property type="entry name" value="Aldolase_TIM"/>
</dbReference>
<dbReference type="RefSeq" id="WP_038062150.1">
    <property type="nucleotide sequence ID" value="NZ_CP008796.1"/>
</dbReference>
<protein>
    <submittedName>
        <fullName evidence="11">Ribonucleoside-triphosphate reductase</fullName>
    </submittedName>
</protein>
<evidence type="ECO:0000256" key="1">
    <source>
        <dbReference type="ARBA" id="ARBA00001966"/>
    </source>
</evidence>
<dbReference type="HOGENOM" id="CLU_078147_2_1_0"/>
<comment type="subunit">
    <text evidence="3">Monomer.</text>
</comment>
<dbReference type="Gene3D" id="3.20.20.70">
    <property type="entry name" value="Aldolase class I"/>
    <property type="match status" value="1"/>
</dbReference>
<dbReference type="InterPro" id="IPR034457">
    <property type="entry name" value="Organic_radical-activating"/>
</dbReference>
<evidence type="ECO:0000313" key="11">
    <source>
        <dbReference type="EMBL" id="AIH04496.1"/>
    </source>
</evidence>
<keyword evidence="9" id="KW-0411">Iron-sulfur</keyword>
<gene>
    <name evidence="11" type="ORF">HL41_07240</name>
</gene>
<dbReference type="SMART" id="SM00729">
    <property type="entry name" value="Elp3"/>
    <property type="match status" value="1"/>
</dbReference>
<reference evidence="11 12" key="1">
    <citation type="journal article" date="2015" name="Genome Announc.">
        <title>Genome Sequence of a Sulfate-Reducing Thermophilic Bacterium, Thermodesulfobacterium commune DSM 2178T (Phylum Thermodesulfobacteria).</title>
        <authorList>
            <person name="Bhatnagar S."/>
            <person name="Badger J.H."/>
            <person name="Madupu R."/>
            <person name="Khouri H.M."/>
            <person name="O'Connor E.M."/>
            <person name="Robb F.T."/>
            <person name="Ward N.L."/>
            <person name="Eisen J.A."/>
        </authorList>
    </citation>
    <scope>NUCLEOTIDE SEQUENCE [LARGE SCALE GENOMIC DNA]</scope>
    <source>
        <strain evidence="11 12">DSM 2178</strain>
    </source>
</reference>
<dbReference type="STRING" id="289377.HL41_07240"/>
<keyword evidence="12" id="KW-1185">Reference proteome</keyword>
<evidence type="ECO:0000256" key="5">
    <source>
        <dbReference type="ARBA" id="ARBA00022691"/>
    </source>
</evidence>
<evidence type="ECO:0000256" key="3">
    <source>
        <dbReference type="ARBA" id="ARBA00011245"/>
    </source>
</evidence>
<organism evidence="11 12">
    <name type="scientific">Thermodesulfobacterium commune DSM 2178</name>
    <dbReference type="NCBI Taxonomy" id="289377"/>
    <lineage>
        <taxon>Bacteria</taxon>
        <taxon>Pseudomonadati</taxon>
        <taxon>Thermodesulfobacteriota</taxon>
        <taxon>Thermodesulfobacteria</taxon>
        <taxon>Thermodesulfobacteriales</taxon>
        <taxon>Thermodesulfobacteriaceae</taxon>
        <taxon>Thermodesulfobacterium</taxon>
    </lineage>
</organism>
<evidence type="ECO:0000256" key="2">
    <source>
        <dbReference type="ARBA" id="ARBA00009777"/>
    </source>
</evidence>
<keyword evidence="7" id="KW-0560">Oxidoreductase</keyword>
<dbReference type="PaxDb" id="289377-HL41_07240"/>